<dbReference type="Proteomes" id="UP000629025">
    <property type="component" value="Unassembled WGS sequence"/>
</dbReference>
<dbReference type="GO" id="GO:0016740">
    <property type="term" value="F:transferase activity"/>
    <property type="evidence" value="ECO:0007669"/>
    <property type="project" value="UniProtKB-KW"/>
</dbReference>
<dbReference type="EMBL" id="BMIJ01000004">
    <property type="protein sequence ID" value="GGB95076.1"/>
    <property type="molecule type" value="Genomic_DNA"/>
</dbReference>
<dbReference type="Gene3D" id="3.40.50.2000">
    <property type="entry name" value="Glycogen Phosphorylase B"/>
    <property type="match status" value="2"/>
</dbReference>
<dbReference type="RefSeq" id="WP_188748117.1">
    <property type="nucleotide sequence ID" value="NZ_BMIJ01000004.1"/>
</dbReference>
<dbReference type="CDD" id="cd03801">
    <property type="entry name" value="GT4_PimA-like"/>
    <property type="match status" value="1"/>
</dbReference>
<accession>A0ABQ1KGG7</accession>
<keyword evidence="3" id="KW-1185">Reference proteome</keyword>
<dbReference type="Pfam" id="PF00534">
    <property type="entry name" value="Glycos_transf_1"/>
    <property type="match status" value="1"/>
</dbReference>
<comment type="caution">
    <text evidence="2">The sequence shown here is derived from an EMBL/GenBank/DDBJ whole genome shotgun (WGS) entry which is preliminary data.</text>
</comment>
<organism evidence="2 3">
    <name type="scientific">Marinobacterium zhoushanense</name>
    <dbReference type="NCBI Taxonomy" id="1679163"/>
    <lineage>
        <taxon>Bacteria</taxon>
        <taxon>Pseudomonadati</taxon>
        <taxon>Pseudomonadota</taxon>
        <taxon>Gammaproteobacteria</taxon>
        <taxon>Oceanospirillales</taxon>
        <taxon>Oceanospirillaceae</taxon>
        <taxon>Marinobacterium</taxon>
    </lineage>
</organism>
<reference evidence="3" key="1">
    <citation type="journal article" date="2019" name="Int. J. Syst. Evol. Microbiol.">
        <title>The Global Catalogue of Microorganisms (GCM) 10K type strain sequencing project: providing services to taxonomists for standard genome sequencing and annotation.</title>
        <authorList>
            <consortium name="The Broad Institute Genomics Platform"/>
            <consortium name="The Broad Institute Genome Sequencing Center for Infectious Disease"/>
            <person name="Wu L."/>
            <person name="Ma J."/>
        </authorList>
    </citation>
    <scope>NUCLEOTIDE SEQUENCE [LARGE SCALE GENOMIC DNA]</scope>
    <source>
        <strain evidence="3">CGMCC 1.15341</strain>
    </source>
</reference>
<gene>
    <name evidence="2" type="ORF">GCM10011352_21470</name>
</gene>
<feature type="domain" description="Glycosyl transferase family 1" evidence="1">
    <location>
        <begin position="222"/>
        <end position="355"/>
    </location>
</feature>
<dbReference type="PANTHER" id="PTHR12526">
    <property type="entry name" value="GLYCOSYLTRANSFERASE"/>
    <property type="match status" value="1"/>
</dbReference>
<evidence type="ECO:0000259" key="1">
    <source>
        <dbReference type="Pfam" id="PF00534"/>
    </source>
</evidence>
<evidence type="ECO:0000313" key="3">
    <source>
        <dbReference type="Proteomes" id="UP000629025"/>
    </source>
</evidence>
<dbReference type="SUPFAM" id="SSF53756">
    <property type="entry name" value="UDP-Glycosyltransferase/glycogen phosphorylase"/>
    <property type="match status" value="1"/>
</dbReference>
<dbReference type="InterPro" id="IPR001296">
    <property type="entry name" value="Glyco_trans_1"/>
</dbReference>
<protein>
    <submittedName>
        <fullName evidence="2">Glycosyl transferase family 1</fullName>
    </submittedName>
</protein>
<dbReference type="PANTHER" id="PTHR12526:SF634">
    <property type="entry name" value="BLL3361 PROTEIN"/>
    <property type="match status" value="1"/>
</dbReference>
<keyword evidence="2" id="KW-0808">Transferase</keyword>
<proteinExistence type="predicted"/>
<evidence type="ECO:0000313" key="2">
    <source>
        <dbReference type="EMBL" id="GGB95076.1"/>
    </source>
</evidence>
<name>A0ABQ1KGG7_9GAMM</name>
<sequence>MTPHPRLAFYAPLKPPTHSNPSGDRLIANRLMQTLRLAGFSVELASIFRSYDRTGDKARQARLKRLGERIADRLIRHYRRVPPDQKPNVWFTYHLYHKAPDWIGPKVSDALSIPYIVAEASYAAKQLNGPWSLGLAATVEALQRADLILSLNPADREGVMQIVSEAKMAYLAPYLDLSPFSTEPAEPRITLAQRYSLNPERVWLISVAMMRPGDKAASYRLLAQSLRRCKSTNWELIVVGSGKAEVEVRQAFSGIERIHFVGKQDQHTLIPLLQAADLMVWPAVNEAFGMAFLEAQAAGSWVIAGNEGGVSSLVIADTSGTLIPPRDPEAMARAIDALTADPNHLRTLGKRAQRWCAAHHSETQAVTTLSTLLTPLLRTGSSA</sequence>